<organism evidence="7 8">
    <name type="scientific">Musa balbisiana</name>
    <name type="common">Banana</name>
    <dbReference type="NCBI Taxonomy" id="52838"/>
    <lineage>
        <taxon>Eukaryota</taxon>
        <taxon>Viridiplantae</taxon>
        <taxon>Streptophyta</taxon>
        <taxon>Embryophyta</taxon>
        <taxon>Tracheophyta</taxon>
        <taxon>Spermatophyta</taxon>
        <taxon>Magnoliopsida</taxon>
        <taxon>Liliopsida</taxon>
        <taxon>Zingiberales</taxon>
        <taxon>Musaceae</taxon>
        <taxon>Musa</taxon>
    </lineage>
</organism>
<accession>A0A4S8K0T9</accession>
<dbReference type="AlphaFoldDB" id="A0A4S8K0T9"/>
<dbReference type="STRING" id="52838.A0A4S8K0T9"/>
<keyword evidence="4" id="KW-0496">Mitochondrion</keyword>
<protein>
    <submittedName>
        <fullName evidence="7">Uncharacterized protein</fullName>
    </submittedName>
</protein>
<dbReference type="SUPFAM" id="SSF81411">
    <property type="entry name" value="Mitochondrial cytochrome c oxidase subunit VIa"/>
    <property type="match status" value="1"/>
</dbReference>
<evidence type="ECO:0000256" key="5">
    <source>
        <dbReference type="ARBA" id="ARBA00023136"/>
    </source>
</evidence>
<comment type="similarity">
    <text evidence="6">Belongs to the cytochrome c oxidase subunit 6A family.</text>
</comment>
<dbReference type="Pfam" id="PF02046">
    <property type="entry name" value="COX6A"/>
    <property type="match status" value="1"/>
</dbReference>
<evidence type="ECO:0000256" key="1">
    <source>
        <dbReference type="ARBA" id="ARBA00004273"/>
    </source>
</evidence>
<dbReference type="EMBL" id="PYDT01000002">
    <property type="protein sequence ID" value="THU68311.1"/>
    <property type="molecule type" value="Genomic_DNA"/>
</dbReference>
<dbReference type="GO" id="GO:0005743">
    <property type="term" value="C:mitochondrial inner membrane"/>
    <property type="evidence" value="ECO:0007669"/>
    <property type="project" value="UniProtKB-SubCell"/>
</dbReference>
<evidence type="ECO:0000256" key="2">
    <source>
        <dbReference type="ARBA" id="ARBA00022792"/>
    </source>
</evidence>
<keyword evidence="8" id="KW-1185">Reference proteome</keyword>
<dbReference type="PANTHER" id="PTHR11504">
    <property type="entry name" value="CYTOCHROME C OXIDASE POLYPEPTIDE VIA"/>
    <property type="match status" value="1"/>
</dbReference>
<keyword evidence="5" id="KW-0472">Membrane</keyword>
<keyword evidence="2" id="KW-0999">Mitochondrion inner membrane</keyword>
<dbReference type="Gene3D" id="4.10.95.10">
    <property type="entry name" value="Cytochrome c oxidase, subunit VIa"/>
    <property type="match status" value="1"/>
</dbReference>
<evidence type="ECO:0000256" key="6">
    <source>
        <dbReference type="RuleBase" id="RU004396"/>
    </source>
</evidence>
<dbReference type="InterPro" id="IPR036418">
    <property type="entry name" value="Cyt_c_oxidase_su6a_sf"/>
</dbReference>
<gene>
    <name evidence="7" type="ORF">C4D60_Mb08t02580</name>
</gene>
<evidence type="ECO:0000313" key="7">
    <source>
        <dbReference type="EMBL" id="THU68311.1"/>
    </source>
</evidence>
<evidence type="ECO:0000256" key="3">
    <source>
        <dbReference type="ARBA" id="ARBA00022946"/>
    </source>
</evidence>
<dbReference type="InterPro" id="IPR001349">
    <property type="entry name" value="Cyt_c_oxidase_su6a"/>
</dbReference>
<comment type="subcellular location">
    <subcellularLocation>
        <location evidence="1">Mitochondrion inner membrane</location>
    </subcellularLocation>
</comment>
<evidence type="ECO:0000256" key="4">
    <source>
        <dbReference type="ARBA" id="ARBA00023128"/>
    </source>
</evidence>
<keyword evidence="3" id="KW-0809">Transit peptide</keyword>
<dbReference type="GO" id="GO:0006123">
    <property type="term" value="P:mitochondrial electron transport, cytochrome c to oxygen"/>
    <property type="evidence" value="ECO:0007669"/>
    <property type="project" value="TreeGrafter"/>
</dbReference>
<reference evidence="7 8" key="1">
    <citation type="journal article" date="2019" name="Nat. Plants">
        <title>Genome sequencing of Musa balbisiana reveals subgenome evolution and function divergence in polyploid bananas.</title>
        <authorList>
            <person name="Yao X."/>
        </authorList>
    </citation>
    <scope>NUCLEOTIDE SEQUENCE [LARGE SCALE GENOMIC DNA]</scope>
    <source>
        <strain evidence="8">cv. DH-PKW</strain>
        <tissue evidence="7">Leaves</tissue>
    </source>
</reference>
<evidence type="ECO:0000313" key="8">
    <source>
        <dbReference type="Proteomes" id="UP000317650"/>
    </source>
</evidence>
<dbReference type="GO" id="GO:0030234">
    <property type="term" value="F:enzyme regulator activity"/>
    <property type="evidence" value="ECO:0007669"/>
    <property type="project" value="TreeGrafter"/>
</dbReference>
<dbReference type="Proteomes" id="UP000317650">
    <property type="component" value="Chromosome 8"/>
</dbReference>
<comment type="caution">
    <text evidence="7">The sequence shown here is derived from an EMBL/GenBank/DDBJ whole genome shotgun (WGS) entry which is preliminary data.</text>
</comment>
<sequence>MPMAMAKSSLRSVASLCSRAAKIGSRSFSSAARYDEAYEAEKWEKISIAGIVTCAVLSIYNLSKGHHEHPEPPPYPYLRIQKKDFPWGPEPLTEHIKKKSSKHKQ</sequence>
<name>A0A4S8K0T9_MUSBA</name>
<dbReference type="PANTHER" id="PTHR11504:SF0">
    <property type="entry name" value="CYTOCHROME C OXIDASE SUBUNIT"/>
    <property type="match status" value="1"/>
</dbReference>
<dbReference type="FunFam" id="4.10.95.10:FF:000002">
    <property type="entry name" value="Cytochrome c oxidase subunit Via"/>
    <property type="match status" value="1"/>
</dbReference>
<proteinExistence type="inferred from homology"/>